<reference evidence="1" key="1">
    <citation type="journal article" date="2021" name="PeerJ">
        <title>Extensive microbial diversity within the chicken gut microbiome revealed by metagenomics and culture.</title>
        <authorList>
            <person name="Gilroy R."/>
            <person name="Ravi A."/>
            <person name="Getino M."/>
            <person name="Pursley I."/>
            <person name="Horton D.L."/>
            <person name="Alikhan N.F."/>
            <person name="Baker D."/>
            <person name="Gharbi K."/>
            <person name="Hall N."/>
            <person name="Watson M."/>
            <person name="Adriaenssens E.M."/>
            <person name="Foster-Nyarko E."/>
            <person name="Jarju S."/>
            <person name="Secka A."/>
            <person name="Antonio M."/>
            <person name="Oren A."/>
            <person name="Chaudhuri R.R."/>
            <person name="La Ragione R."/>
            <person name="Hildebrand F."/>
            <person name="Pallen M.J."/>
        </authorList>
    </citation>
    <scope>NUCLEOTIDE SEQUENCE</scope>
    <source>
        <strain evidence="1">5925</strain>
    </source>
</reference>
<dbReference type="Proteomes" id="UP000823907">
    <property type="component" value="Unassembled WGS sequence"/>
</dbReference>
<evidence type="ECO:0000313" key="1">
    <source>
        <dbReference type="EMBL" id="HJD49765.1"/>
    </source>
</evidence>
<name>A0A9D2UC36_9CORY</name>
<dbReference type="EMBL" id="DWUR01000108">
    <property type="protein sequence ID" value="HJD49765.1"/>
    <property type="molecule type" value="Genomic_DNA"/>
</dbReference>
<protein>
    <submittedName>
        <fullName evidence="1">Uncharacterized protein</fullName>
    </submittedName>
</protein>
<feature type="non-terminal residue" evidence="1">
    <location>
        <position position="1"/>
    </location>
</feature>
<comment type="caution">
    <text evidence="1">The sequence shown here is derived from an EMBL/GenBank/DDBJ whole genome shotgun (WGS) entry which is preliminary data.</text>
</comment>
<reference evidence="1" key="2">
    <citation type="submission" date="2021-04" db="EMBL/GenBank/DDBJ databases">
        <authorList>
            <person name="Gilroy R."/>
        </authorList>
    </citation>
    <scope>NUCLEOTIDE SEQUENCE</scope>
    <source>
        <strain evidence="1">5925</strain>
    </source>
</reference>
<organism evidence="1 2">
    <name type="scientific">Candidatus Corynebacterium intestinavium</name>
    <dbReference type="NCBI Taxonomy" id="2838531"/>
    <lineage>
        <taxon>Bacteria</taxon>
        <taxon>Bacillati</taxon>
        <taxon>Actinomycetota</taxon>
        <taxon>Actinomycetes</taxon>
        <taxon>Mycobacteriales</taxon>
        <taxon>Corynebacteriaceae</taxon>
        <taxon>Corynebacterium</taxon>
    </lineage>
</organism>
<proteinExistence type="predicted"/>
<accession>A0A9D2UC36</accession>
<sequence>LEQGGITLGLLLGQGARTERATGGKISEWKDLREGHNSHPILTGIYMKITFNIDDHQYVKGVL</sequence>
<evidence type="ECO:0000313" key="2">
    <source>
        <dbReference type="Proteomes" id="UP000823907"/>
    </source>
</evidence>
<dbReference type="AlphaFoldDB" id="A0A9D2UC36"/>
<gene>
    <name evidence="1" type="ORF">H9907_06720</name>
</gene>